<dbReference type="AlphaFoldDB" id="A0A5B6X2X3"/>
<dbReference type="OrthoDB" id="1934381at2759"/>
<proteinExistence type="predicted"/>
<sequence length="289" mass="32602">MLQNRLPQKLKDPGSFTIPCLIGSLTIDNALADLGASINVMPYKLLKQLGLEKTKQTRMSIQLADKTIRVPRGIIEEVLVKIDKFVFPIDFVVLDMDEDNSIPLILGRPFLATARTKIDVDAGELILCSRFKLSTHVRTLNDQCENINYINNHLVNPPFQEKPEKETTESDPKTRANKEIIHEEQGIQTDELAKGTTHLKKELGIYEGESKPLHEAKRFKIEVQVLLNKTDPRISPPDPNTCKEIPFQVIDVFPYGTVEISRRHGRGRGCVVVQNLRTDNGRDGTNQTT</sequence>
<accession>A0A5B6X2X3</accession>
<dbReference type="EMBL" id="SMMG02000001">
    <property type="protein sequence ID" value="KAA3488571.1"/>
    <property type="molecule type" value="Genomic_DNA"/>
</dbReference>
<dbReference type="SUPFAM" id="SSF50630">
    <property type="entry name" value="Acid proteases"/>
    <property type="match status" value="1"/>
</dbReference>
<dbReference type="Pfam" id="PF13650">
    <property type="entry name" value="Asp_protease_2"/>
    <property type="match status" value="1"/>
</dbReference>
<dbReference type="PANTHER" id="PTHR33067:SF35">
    <property type="entry name" value="ASPARTIC PEPTIDASE DDI1-TYPE DOMAIN-CONTAINING PROTEIN"/>
    <property type="match status" value="1"/>
</dbReference>
<evidence type="ECO:0000256" key="1">
    <source>
        <dbReference type="SAM" id="MobiDB-lite"/>
    </source>
</evidence>
<evidence type="ECO:0000313" key="2">
    <source>
        <dbReference type="EMBL" id="KAA3488571.1"/>
    </source>
</evidence>
<comment type="caution">
    <text evidence="2">The sequence shown here is derived from an EMBL/GenBank/DDBJ whole genome shotgun (WGS) entry which is preliminary data.</text>
</comment>
<evidence type="ECO:0000313" key="3">
    <source>
        <dbReference type="Proteomes" id="UP000325315"/>
    </source>
</evidence>
<protein>
    <submittedName>
        <fullName evidence="2">Bromodomain-containing protein</fullName>
    </submittedName>
</protein>
<dbReference type="Gene3D" id="2.40.70.10">
    <property type="entry name" value="Acid Proteases"/>
    <property type="match status" value="1"/>
</dbReference>
<dbReference type="InterPro" id="IPR021109">
    <property type="entry name" value="Peptidase_aspartic_dom_sf"/>
</dbReference>
<name>A0A5B6X2X3_9ROSI</name>
<dbReference type="CDD" id="cd00303">
    <property type="entry name" value="retropepsin_like"/>
    <property type="match status" value="1"/>
</dbReference>
<dbReference type="PANTHER" id="PTHR33067">
    <property type="entry name" value="RNA-DIRECTED DNA POLYMERASE-RELATED"/>
    <property type="match status" value="1"/>
</dbReference>
<keyword evidence="3" id="KW-1185">Reference proteome</keyword>
<feature type="region of interest" description="Disordered" evidence="1">
    <location>
        <begin position="155"/>
        <end position="185"/>
    </location>
</feature>
<gene>
    <name evidence="2" type="ORF">EPI10_032312</name>
</gene>
<dbReference type="Proteomes" id="UP000325315">
    <property type="component" value="Unassembled WGS sequence"/>
</dbReference>
<feature type="compositionally biased region" description="Basic and acidic residues" evidence="1">
    <location>
        <begin position="161"/>
        <end position="185"/>
    </location>
</feature>
<organism evidence="2 3">
    <name type="scientific">Gossypium australe</name>
    <dbReference type="NCBI Taxonomy" id="47621"/>
    <lineage>
        <taxon>Eukaryota</taxon>
        <taxon>Viridiplantae</taxon>
        <taxon>Streptophyta</taxon>
        <taxon>Embryophyta</taxon>
        <taxon>Tracheophyta</taxon>
        <taxon>Spermatophyta</taxon>
        <taxon>Magnoliopsida</taxon>
        <taxon>eudicotyledons</taxon>
        <taxon>Gunneridae</taxon>
        <taxon>Pentapetalae</taxon>
        <taxon>rosids</taxon>
        <taxon>malvids</taxon>
        <taxon>Malvales</taxon>
        <taxon>Malvaceae</taxon>
        <taxon>Malvoideae</taxon>
        <taxon>Gossypium</taxon>
    </lineage>
</organism>
<reference evidence="3" key="1">
    <citation type="journal article" date="2019" name="Plant Biotechnol. J.">
        <title>Genome sequencing of the Australian wild diploid species Gossypium australe highlights disease resistance and delayed gland morphogenesis.</title>
        <authorList>
            <person name="Cai Y."/>
            <person name="Cai X."/>
            <person name="Wang Q."/>
            <person name="Wang P."/>
            <person name="Zhang Y."/>
            <person name="Cai C."/>
            <person name="Xu Y."/>
            <person name="Wang K."/>
            <person name="Zhou Z."/>
            <person name="Wang C."/>
            <person name="Geng S."/>
            <person name="Li B."/>
            <person name="Dong Q."/>
            <person name="Hou Y."/>
            <person name="Wang H."/>
            <person name="Ai P."/>
            <person name="Liu Z."/>
            <person name="Yi F."/>
            <person name="Sun M."/>
            <person name="An G."/>
            <person name="Cheng J."/>
            <person name="Zhang Y."/>
            <person name="Shi Q."/>
            <person name="Xie Y."/>
            <person name="Shi X."/>
            <person name="Chang Y."/>
            <person name="Huang F."/>
            <person name="Chen Y."/>
            <person name="Hong S."/>
            <person name="Mi L."/>
            <person name="Sun Q."/>
            <person name="Zhang L."/>
            <person name="Zhou B."/>
            <person name="Peng R."/>
            <person name="Zhang X."/>
            <person name="Liu F."/>
        </authorList>
    </citation>
    <scope>NUCLEOTIDE SEQUENCE [LARGE SCALE GENOMIC DNA]</scope>
    <source>
        <strain evidence="3">cv. PA1801</strain>
    </source>
</reference>